<evidence type="ECO:0000313" key="1">
    <source>
        <dbReference type="EMBL" id="GAI09702.1"/>
    </source>
</evidence>
<gene>
    <name evidence="1" type="ORF">S06H3_17750</name>
</gene>
<dbReference type="EMBL" id="BARV01008902">
    <property type="protein sequence ID" value="GAI09702.1"/>
    <property type="molecule type" value="Genomic_DNA"/>
</dbReference>
<comment type="caution">
    <text evidence="1">The sequence shown here is derived from an EMBL/GenBank/DDBJ whole genome shotgun (WGS) entry which is preliminary data.</text>
</comment>
<dbReference type="AlphaFoldDB" id="X1KRJ4"/>
<feature type="non-terminal residue" evidence="1">
    <location>
        <position position="36"/>
    </location>
</feature>
<accession>X1KRJ4</accession>
<sequence>MSAILSGDLSAEALAKSEALAKTEASAKADAHLAQK</sequence>
<reference evidence="1" key="1">
    <citation type="journal article" date="2014" name="Front. Microbiol.">
        <title>High frequency of phylogenetically diverse reductive dehalogenase-homologous genes in deep subseafloor sedimentary metagenomes.</title>
        <authorList>
            <person name="Kawai M."/>
            <person name="Futagami T."/>
            <person name="Toyoda A."/>
            <person name="Takaki Y."/>
            <person name="Nishi S."/>
            <person name="Hori S."/>
            <person name="Arai W."/>
            <person name="Tsubouchi T."/>
            <person name="Morono Y."/>
            <person name="Uchiyama I."/>
            <person name="Ito T."/>
            <person name="Fujiyama A."/>
            <person name="Inagaki F."/>
            <person name="Takami H."/>
        </authorList>
    </citation>
    <scope>NUCLEOTIDE SEQUENCE</scope>
    <source>
        <strain evidence="1">Expedition CK06-06</strain>
    </source>
</reference>
<proteinExistence type="predicted"/>
<protein>
    <submittedName>
        <fullName evidence="1">Uncharacterized protein</fullName>
    </submittedName>
</protein>
<organism evidence="1">
    <name type="scientific">marine sediment metagenome</name>
    <dbReference type="NCBI Taxonomy" id="412755"/>
    <lineage>
        <taxon>unclassified sequences</taxon>
        <taxon>metagenomes</taxon>
        <taxon>ecological metagenomes</taxon>
    </lineage>
</organism>
<name>X1KRJ4_9ZZZZ</name>